<sequence>MTSQLPIAAVNTMTLTTPLLSIDTDVGDLAVPLLQVLLKRKSIRNFSDRHLSLETLSHLLWSACGINRPEEAHRTNPSARNWQEIDVYVAMEQGLYLFDPHTFTLHLLQEKDLRAKTGTQDFVPHVPVNLIYVADLAKMEEGEMDEQEFYAALDTGFISQNVYLFCAAAGLATVVRGLLDRPELAKAMNLRSNQQIIVAQSVGYAAD</sequence>
<dbReference type="Gene3D" id="3.40.109.10">
    <property type="entry name" value="NADH Oxidase"/>
    <property type="match status" value="1"/>
</dbReference>
<dbReference type="Pfam" id="PF00881">
    <property type="entry name" value="Nitroreductase"/>
    <property type="match status" value="1"/>
</dbReference>
<dbReference type="RefSeq" id="WP_112991841.1">
    <property type="nucleotide sequence ID" value="NZ_PTLZ01000002.1"/>
</dbReference>
<dbReference type="PANTHER" id="PTHR43745">
    <property type="entry name" value="NITROREDUCTASE MJ1384-RELATED"/>
    <property type="match status" value="1"/>
</dbReference>
<dbReference type="EMBL" id="SNWF01000005">
    <property type="protein sequence ID" value="TDN89732.1"/>
    <property type="molecule type" value="Genomic_DNA"/>
</dbReference>
<evidence type="ECO:0000313" key="3">
    <source>
        <dbReference type="Proteomes" id="UP000294737"/>
    </source>
</evidence>
<evidence type="ECO:0000259" key="1">
    <source>
        <dbReference type="Pfam" id="PF00881"/>
    </source>
</evidence>
<evidence type="ECO:0000313" key="2">
    <source>
        <dbReference type="EMBL" id="TDN89732.1"/>
    </source>
</evidence>
<reference evidence="2 3" key="1">
    <citation type="submission" date="2019-03" db="EMBL/GenBank/DDBJ databases">
        <title>Genomic Encyclopedia of Type Strains, Phase IV (KMG-IV): sequencing the most valuable type-strain genomes for metagenomic binning, comparative biology and taxonomic classification.</title>
        <authorList>
            <person name="Goeker M."/>
        </authorList>
    </citation>
    <scope>NUCLEOTIDE SEQUENCE [LARGE SCALE GENOMIC DNA]</scope>
    <source>
        <strain evidence="2 3">DSM 18555</strain>
    </source>
</reference>
<proteinExistence type="predicted"/>
<comment type="caution">
    <text evidence="2">The sequence shown here is derived from an EMBL/GenBank/DDBJ whole genome shotgun (WGS) entry which is preliminary data.</text>
</comment>
<feature type="domain" description="Nitroreductase" evidence="1">
    <location>
        <begin position="38"/>
        <end position="204"/>
    </location>
</feature>
<protein>
    <submittedName>
        <fullName evidence="2">SagB-type dehydrogenase family enzyme</fullName>
    </submittedName>
</protein>
<accession>A0A4R6G5M6</accession>
<organism evidence="2 3">
    <name type="scientific">Herminiimonas fonticola</name>
    <dbReference type="NCBI Taxonomy" id="303380"/>
    <lineage>
        <taxon>Bacteria</taxon>
        <taxon>Pseudomonadati</taxon>
        <taxon>Pseudomonadota</taxon>
        <taxon>Betaproteobacteria</taxon>
        <taxon>Burkholderiales</taxon>
        <taxon>Oxalobacteraceae</taxon>
        <taxon>Herminiimonas</taxon>
    </lineage>
</organism>
<dbReference type="AlphaFoldDB" id="A0A4R6G5M6"/>
<keyword evidence="3" id="KW-1185">Reference proteome</keyword>
<dbReference type="InterPro" id="IPR052544">
    <property type="entry name" value="Bacteriocin_Proc_Enz"/>
</dbReference>
<dbReference type="GO" id="GO:0016491">
    <property type="term" value="F:oxidoreductase activity"/>
    <property type="evidence" value="ECO:0007669"/>
    <property type="project" value="InterPro"/>
</dbReference>
<dbReference type="OrthoDB" id="9802775at2"/>
<dbReference type="SUPFAM" id="SSF55469">
    <property type="entry name" value="FMN-dependent nitroreductase-like"/>
    <property type="match status" value="1"/>
</dbReference>
<dbReference type="Proteomes" id="UP000294737">
    <property type="component" value="Unassembled WGS sequence"/>
</dbReference>
<gene>
    <name evidence="2" type="ORF">EV677_1792</name>
</gene>
<dbReference type="PANTHER" id="PTHR43745:SF2">
    <property type="entry name" value="NITROREDUCTASE MJ1384-RELATED"/>
    <property type="match status" value="1"/>
</dbReference>
<name>A0A4R6G5M6_9BURK</name>
<dbReference type="InterPro" id="IPR029479">
    <property type="entry name" value="Nitroreductase"/>
</dbReference>
<dbReference type="InterPro" id="IPR000415">
    <property type="entry name" value="Nitroreductase-like"/>
</dbReference>
<dbReference type="CDD" id="cd02142">
    <property type="entry name" value="McbC_SagB-like_oxidoreductase"/>
    <property type="match status" value="1"/>
</dbReference>